<reference evidence="1 2" key="1">
    <citation type="journal article" date="2019" name="Environ. Microbiol.">
        <title>An active ?-lactamase is a part of an orchestrated cell wall stress resistance network of Bacillus subtilis and related rhizosphere species.</title>
        <authorList>
            <person name="Bucher T."/>
            <person name="Keren-Paz A."/>
            <person name="Hausser J."/>
            <person name="Olender T."/>
            <person name="Cytryn E."/>
            <person name="Kolodkin-Gal I."/>
        </authorList>
    </citation>
    <scope>NUCLEOTIDE SEQUENCE [LARGE SCALE GENOMIC DNA]</scope>
    <source>
        <strain evidence="1 2">I32</strain>
    </source>
</reference>
<evidence type="ECO:0000313" key="2">
    <source>
        <dbReference type="Proteomes" id="UP000308444"/>
    </source>
</evidence>
<accession>A0A9X8ZZX7</accession>
<dbReference type="AlphaFoldDB" id="A0A9X8ZZX7"/>
<organism evidence="1 2">
    <name type="scientific">Bacillus cereus</name>
    <dbReference type="NCBI Taxonomy" id="1396"/>
    <lineage>
        <taxon>Bacteria</taxon>
        <taxon>Bacillati</taxon>
        <taxon>Bacillota</taxon>
        <taxon>Bacilli</taxon>
        <taxon>Bacillales</taxon>
        <taxon>Bacillaceae</taxon>
        <taxon>Bacillus</taxon>
        <taxon>Bacillus cereus group</taxon>
    </lineage>
</organism>
<evidence type="ECO:0000313" key="1">
    <source>
        <dbReference type="EMBL" id="TKI82856.1"/>
    </source>
</evidence>
<proteinExistence type="predicted"/>
<feature type="non-terminal residue" evidence="1">
    <location>
        <position position="100"/>
    </location>
</feature>
<gene>
    <name evidence="1" type="ORF">FC695_41705</name>
</gene>
<comment type="caution">
    <text evidence="1">The sequence shown here is derived from an EMBL/GenBank/DDBJ whole genome shotgun (WGS) entry which is preliminary data.</text>
</comment>
<sequence>RYTAKIKVLDAVQRESNEKTVDFTIDGNCGTEVTPNPDPGDEDDFKYKIDFSADRIEGETAKEGKDIKTRVDVSRDNFKPERDQYRAKVNNNIEMNDCLI</sequence>
<dbReference type="Proteomes" id="UP000308444">
    <property type="component" value="Unassembled WGS sequence"/>
</dbReference>
<dbReference type="EMBL" id="SZOH01004789">
    <property type="protein sequence ID" value="TKI82856.1"/>
    <property type="molecule type" value="Genomic_DNA"/>
</dbReference>
<name>A0A9X8ZZX7_BACCE</name>
<protein>
    <submittedName>
        <fullName evidence="1">Uncharacterized protein</fullName>
    </submittedName>
</protein>
<feature type="non-terminal residue" evidence="1">
    <location>
        <position position="1"/>
    </location>
</feature>